<evidence type="ECO:0000256" key="2">
    <source>
        <dbReference type="ARBA" id="ARBA00023125"/>
    </source>
</evidence>
<dbReference type="SMART" id="SM00895">
    <property type="entry name" value="FCD"/>
    <property type="match status" value="1"/>
</dbReference>
<dbReference type="SMART" id="SM00345">
    <property type="entry name" value="HTH_GNTR"/>
    <property type="match status" value="1"/>
</dbReference>
<evidence type="ECO:0000256" key="1">
    <source>
        <dbReference type="ARBA" id="ARBA00023015"/>
    </source>
</evidence>
<dbReference type="RefSeq" id="WP_344648416.1">
    <property type="nucleotide sequence ID" value="NZ_BAAAGX010000007.1"/>
</dbReference>
<accession>A0ABN0TZN4</accession>
<dbReference type="SUPFAM" id="SSF48008">
    <property type="entry name" value="GntR ligand-binding domain-like"/>
    <property type="match status" value="1"/>
</dbReference>
<keyword evidence="6" id="KW-1185">Reference proteome</keyword>
<evidence type="ECO:0000256" key="3">
    <source>
        <dbReference type="ARBA" id="ARBA00023163"/>
    </source>
</evidence>
<dbReference type="PANTHER" id="PTHR43537:SF24">
    <property type="entry name" value="GLUCONATE OPERON TRANSCRIPTIONAL REPRESSOR"/>
    <property type="match status" value="1"/>
</dbReference>
<comment type="caution">
    <text evidence="5">The sequence shown here is derived from an EMBL/GenBank/DDBJ whole genome shotgun (WGS) entry which is preliminary data.</text>
</comment>
<organism evidence="5 6">
    <name type="scientific">Cryptosporangium japonicum</name>
    <dbReference type="NCBI Taxonomy" id="80872"/>
    <lineage>
        <taxon>Bacteria</taxon>
        <taxon>Bacillati</taxon>
        <taxon>Actinomycetota</taxon>
        <taxon>Actinomycetes</taxon>
        <taxon>Cryptosporangiales</taxon>
        <taxon>Cryptosporangiaceae</taxon>
        <taxon>Cryptosporangium</taxon>
    </lineage>
</organism>
<keyword evidence="2" id="KW-0238">DNA-binding</keyword>
<dbReference type="InterPro" id="IPR008920">
    <property type="entry name" value="TF_FadR/GntR_C"/>
</dbReference>
<dbReference type="InterPro" id="IPR036390">
    <property type="entry name" value="WH_DNA-bd_sf"/>
</dbReference>
<dbReference type="PROSITE" id="PS50949">
    <property type="entry name" value="HTH_GNTR"/>
    <property type="match status" value="1"/>
</dbReference>
<name>A0ABN0TZN4_9ACTN</name>
<dbReference type="EMBL" id="BAAAGX010000007">
    <property type="protein sequence ID" value="GAA0234256.1"/>
    <property type="molecule type" value="Genomic_DNA"/>
</dbReference>
<keyword evidence="1" id="KW-0805">Transcription regulation</keyword>
<dbReference type="InterPro" id="IPR011711">
    <property type="entry name" value="GntR_C"/>
</dbReference>
<dbReference type="Proteomes" id="UP001500967">
    <property type="component" value="Unassembled WGS sequence"/>
</dbReference>
<dbReference type="Pfam" id="PF00392">
    <property type="entry name" value="GntR"/>
    <property type="match status" value="1"/>
</dbReference>
<feature type="domain" description="HTH gntR-type" evidence="4">
    <location>
        <begin position="4"/>
        <end position="71"/>
    </location>
</feature>
<dbReference type="InterPro" id="IPR000524">
    <property type="entry name" value="Tscrpt_reg_HTH_GntR"/>
</dbReference>
<protein>
    <recommendedName>
        <fullName evidence="4">HTH gntR-type domain-containing protein</fullName>
    </recommendedName>
</protein>
<dbReference type="CDD" id="cd07377">
    <property type="entry name" value="WHTH_GntR"/>
    <property type="match status" value="1"/>
</dbReference>
<reference evidence="5 6" key="1">
    <citation type="journal article" date="2019" name="Int. J. Syst. Evol. Microbiol.">
        <title>The Global Catalogue of Microorganisms (GCM) 10K type strain sequencing project: providing services to taxonomists for standard genome sequencing and annotation.</title>
        <authorList>
            <consortium name="The Broad Institute Genomics Platform"/>
            <consortium name="The Broad Institute Genome Sequencing Center for Infectious Disease"/>
            <person name="Wu L."/>
            <person name="Ma J."/>
        </authorList>
    </citation>
    <scope>NUCLEOTIDE SEQUENCE [LARGE SCALE GENOMIC DNA]</scope>
    <source>
        <strain evidence="5 6">JCM 10425</strain>
    </source>
</reference>
<proteinExistence type="predicted"/>
<keyword evidence="3" id="KW-0804">Transcription</keyword>
<dbReference type="Gene3D" id="1.10.10.10">
    <property type="entry name" value="Winged helix-like DNA-binding domain superfamily/Winged helix DNA-binding domain"/>
    <property type="match status" value="1"/>
</dbReference>
<evidence type="ECO:0000259" key="4">
    <source>
        <dbReference type="PROSITE" id="PS50949"/>
    </source>
</evidence>
<dbReference type="SUPFAM" id="SSF46785">
    <property type="entry name" value="Winged helix' DNA-binding domain"/>
    <property type="match status" value="1"/>
</dbReference>
<dbReference type="Gene3D" id="1.20.120.530">
    <property type="entry name" value="GntR ligand-binding domain-like"/>
    <property type="match status" value="1"/>
</dbReference>
<dbReference type="InterPro" id="IPR036388">
    <property type="entry name" value="WH-like_DNA-bd_sf"/>
</dbReference>
<gene>
    <name evidence="5" type="ORF">GCM10009539_19470</name>
</gene>
<evidence type="ECO:0000313" key="5">
    <source>
        <dbReference type="EMBL" id="GAA0234256.1"/>
    </source>
</evidence>
<dbReference type="PANTHER" id="PTHR43537">
    <property type="entry name" value="TRANSCRIPTIONAL REGULATOR, GNTR FAMILY"/>
    <property type="match status" value="1"/>
</dbReference>
<dbReference type="Pfam" id="PF07729">
    <property type="entry name" value="FCD"/>
    <property type="match status" value="1"/>
</dbReference>
<sequence>MTKPTLSEQIRDALLHRIVTGELTDGERLVETRIAAEFGTSQAPVREALRELEGLALIQSRPRHGRTVVPFAEQTIREAYVVRAALEEAATRLAMLRGSFSADVLAAAVTEMSRCAADGDRDGVCAASVAFHRHVVEAGDNLLLRRSWEALQIEARTMIALVTLEPSLTAVAAEHRDLLDVMRAGNVEDACRHAREHQLAYAELPVVAEDALAAPAG</sequence>
<evidence type="ECO:0000313" key="6">
    <source>
        <dbReference type="Proteomes" id="UP001500967"/>
    </source>
</evidence>